<gene>
    <name evidence="1" type="ORF">SAMN02745129_4746</name>
</gene>
<dbReference type="RefSeq" id="WP_067664685.1">
    <property type="nucleotide sequence ID" value="NZ_FQXG01000009.1"/>
</dbReference>
<dbReference type="STRING" id="299255.SAMN02745129_4746"/>
<dbReference type="AlphaFoldDB" id="A0A1M5Z6C6"/>
<organism evidence="1 2">
    <name type="scientific">Ferrimonas marina</name>
    <dbReference type="NCBI Taxonomy" id="299255"/>
    <lineage>
        <taxon>Bacteria</taxon>
        <taxon>Pseudomonadati</taxon>
        <taxon>Pseudomonadota</taxon>
        <taxon>Gammaproteobacteria</taxon>
        <taxon>Alteromonadales</taxon>
        <taxon>Ferrimonadaceae</taxon>
        <taxon>Ferrimonas</taxon>
    </lineage>
</organism>
<accession>A0A1M5Z6C6</accession>
<dbReference type="Proteomes" id="UP000184268">
    <property type="component" value="Unassembled WGS sequence"/>
</dbReference>
<reference evidence="1 2" key="1">
    <citation type="submission" date="2016-11" db="EMBL/GenBank/DDBJ databases">
        <authorList>
            <person name="Jaros S."/>
            <person name="Januszkiewicz K."/>
            <person name="Wedrychowicz H."/>
        </authorList>
    </citation>
    <scope>NUCLEOTIDE SEQUENCE [LARGE SCALE GENOMIC DNA]</scope>
    <source>
        <strain evidence="1 2">DSM 16917</strain>
    </source>
</reference>
<evidence type="ECO:0000313" key="1">
    <source>
        <dbReference type="EMBL" id="SHI19802.1"/>
    </source>
</evidence>
<protein>
    <submittedName>
        <fullName evidence="1">Uncharacterized protein</fullName>
    </submittedName>
</protein>
<proteinExistence type="predicted"/>
<name>A0A1M5Z6C6_9GAMM</name>
<dbReference type="EMBL" id="FQXG01000009">
    <property type="protein sequence ID" value="SHI19802.1"/>
    <property type="molecule type" value="Genomic_DNA"/>
</dbReference>
<evidence type="ECO:0000313" key="2">
    <source>
        <dbReference type="Proteomes" id="UP000184268"/>
    </source>
</evidence>
<sequence length="133" mass="14519">MIQNWSTQRWVLTGLLVIAAGVASYNQIQPIESSSAMKVAKIRNSLTAATVPRVEGLAYFGTDNMPAPTGEERIPADINEMLRDFPTAAGAIQDRVMLEQQYQAAMGGDRDQAMKMMAESFKKGQGSGSYKQD</sequence>
<keyword evidence="2" id="KW-1185">Reference proteome</keyword>
<dbReference type="OrthoDB" id="6400412at2"/>